<dbReference type="Proteomes" id="UP000321332">
    <property type="component" value="Chromosome"/>
</dbReference>
<evidence type="ECO:0000256" key="6">
    <source>
        <dbReference type="ARBA" id="ARBA00023306"/>
    </source>
</evidence>
<dbReference type="GO" id="GO:0032153">
    <property type="term" value="C:cell division site"/>
    <property type="evidence" value="ECO:0007669"/>
    <property type="project" value="UniProtKB-UniRule"/>
</dbReference>
<dbReference type="HAMAP" id="MF_00910">
    <property type="entry name" value="FtsL"/>
    <property type="match status" value="1"/>
</dbReference>
<comment type="similarity">
    <text evidence="7">Belongs to the FtsL family.</text>
</comment>
<keyword evidence="6 7" id="KW-0131">Cell cycle</keyword>
<evidence type="ECO:0000256" key="7">
    <source>
        <dbReference type="HAMAP-Rule" id="MF_00910"/>
    </source>
</evidence>
<accession>A0AAE6IJF8</accession>
<gene>
    <name evidence="7" type="primary">ftsL</name>
    <name evidence="8" type="ORF">FGL89_07465</name>
</gene>
<evidence type="ECO:0000256" key="1">
    <source>
        <dbReference type="ARBA" id="ARBA00022475"/>
    </source>
</evidence>
<protein>
    <recommendedName>
        <fullName evidence="7">Cell division protein FtsL</fullName>
    </recommendedName>
</protein>
<dbReference type="RefSeq" id="WP_014974593.1">
    <property type="nucleotide sequence ID" value="NZ_CP042374.1"/>
</dbReference>
<feature type="transmembrane region" description="Helical" evidence="7">
    <location>
        <begin position="41"/>
        <end position="62"/>
    </location>
</feature>
<sequence length="122" mass="13833">MAQNAYQYSTSAEALPIRQTNPKTATRVRYQAARWTRKERMMVAFVSAVIMVLMIGVVFSSVQISATHTSINTLQSKIDDTKESNDVLRSDIQDQTSKQNLDKVAKKYNMTLSDDSVRNINR</sequence>
<reference evidence="8 9" key="1">
    <citation type="submission" date="2019-06" db="EMBL/GenBank/DDBJ databases">
        <title>Genome analyses of bacteria isolated from kimchi.</title>
        <authorList>
            <person name="Lee S."/>
            <person name="Ahn S."/>
            <person name="Roh S."/>
        </authorList>
    </citation>
    <scope>NUCLEOTIDE SEQUENCE [LARGE SCALE GENOMIC DNA]</scope>
    <source>
        <strain evidence="8 9">CBA3620</strain>
    </source>
</reference>
<comment type="function">
    <text evidence="7">Essential cell division protein.</text>
</comment>
<keyword evidence="1 7" id="KW-1003">Cell membrane</keyword>
<name>A0AAE6IJF8_LEUCA</name>
<dbReference type="GO" id="GO:0005886">
    <property type="term" value="C:plasma membrane"/>
    <property type="evidence" value="ECO:0007669"/>
    <property type="project" value="UniProtKB-SubCell"/>
</dbReference>
<keyword evidence="3 7" id="KW-0812">Transmembrane</keyword>
<evidence type="ECO:0000313" key="8">
    <source>
        <dbReference type="EMBL" id="QEA33969.1"/>
    </source>
</evidence>
<keyword evidence="4 7" id="KW-1133">Transmembrane helix</keyword>
<keyword evidence="2 7" id="KW-0132">Cell division</keyword>
<dbReference type="GO" id="GO:0043093">
    <property type="term" value="P:FtsZ-dependent cytokinesis"/>
    <property type="evidence" value="ECO:0007669"/>
    <property type="project" value="UniProtKB-UniRule"/>
</dbReference>
<comment type="subcellular location">
    <subcellularLocation>
        <location evidence="7">Cell membrane</location>
        <topology evidence="7">Single-pass type II membrane protein</topology>
    </subcellularLocation>
    <text evidence="7">Localizes to the division septum where it forms a ring structure.</text>
</comment>
<evidence type="ECO:0000256" key="2">
    <source>
        <dbReference type="ARBA" id="ARBA00022618"/>
    </source>
</evidence>
<dbReference type="Pfam" id="PF04977">
    <property type="entry name" value="DivIC"/>
    <property type="match status" value="1"/>
</dbReference>
<evidence type="ECO:0000256" key="4">
    <source>
        <dbReference type="ARBA" id="ARBA00022989"/>
    </source>
</evidence>
<keyword evidence="5 7" id="KW-0472">Membrane</keyword>
<proteinExistence type="inferred from homology"/>
<dbReference type="InterPro" id="IPR007060">
    <property type="entry name" value="FtsL/DivIC"/>
</dbReference>
<dbReference type="GeneID" id="61187586"/>
<dbReference type="AlphaFoldDB" id="A0AAE6IJF8"/>
<evidence type="ECO:0000256" key="5">
    <source>
        <dbReference type="ARBA" id="ARBA00023136"/>
    </source>
</evidence>
<organism evidence="8 9">
    <name type="scientific">Leuconostoc carnosum</name>
    <dbReference type="NCBI Taxonomy" id="1252"/>
    <lineage>
        <taxon>Bacteria</taxon>
        <taxon>Bacillati</taxon>
        <taxon>Bacillota</taxon>
        <taxon>Bacilli</taxon>
        <taxon>Lactobacillales</taxon>
        <taxon>Lactobacillaceae</taxon>
        <taxon>Leuconostoc</taxon>
    </lineage>
</organism>
<dbReference type="EMBL" id="CP042374">
    <property type="protein sequence ID" value="QEA33969.1"/>
    <property type="molecule type" value="Genomic_DNA"/>
</dbReference>
<evidence type="ECO:0000256" key="3">
    <source>
        <dbReference type="ARBA" id="ARBA00022692"/>
    </source>
</evidence>
<dbReference type="InterPro" id="IPR011922">
    <property type="entry name" value="Cell_div_FtsL"/>
</dbReference>
<evidence type="ECO:0000313" key="9">
    <source>
        <dbReference type="Proteomes" id="UP000321332"/>
    </source>
</evidence>
<dbReference type="OMA" id="ARWTRKE"/>